<reference evidence="1" key="1">
    <citation type="submission" date="2013-07" db="EMBL/GenBank/DDBJ databases">
        <title>The genome of Eucalyptus grandis.</title>
        <authorList>
            <person name="Schmutz J."/>
            <person name="Hayes R."/>
            <person name="Myburg A."/>
            <person name="Tuskan G."/>
            <person name="Grattapaglia D."/>
            <person name="Rokhsar D.S."/>
        </authorList>
    </citation>
    <scope>NUCLEOTIDE SEQUENCE</scope>
    <source>
        <tissue evidence="1">Leaf extractions</tissue>
    </source>
</reference>
<evidence type="ECO:0000313" key="1">
    <source>
        <dbReference type="EMBL" id="KCW54588.1"/>
    </source>
</evidence>
<organism evidence="1">
    <name type="scientific">Eucalyptus grandis</name>
    <name type="common">Flooded gum</name>
    <dbReference type="NCBI Taxonomy" id="71139"/>
    <lineage>
        <taxon>Eukaryota</taxon>
        <taxon>Viridiplantae</taxon>
        <taxon>Streptophyta</taxon>
        <taxon>Embryophyta</taxon>
        <taxon>Tracheophyta</taxon>
        <taxon>Spermatophyta</taxon>
        <taxon>Magnoliopsida</taxon>
        <taxon>eudicotyledons</taxon>
        <taxon>Gunneridae</taxon>
        <taxon>Pentapetalae</taxon>
        <taxon>rosids</taxon>
        <taxon>malvids</taxon>
        <taxon>Myrtales</taxon>
        <taxon>Myrtaceae</taxon>
        <taxon>Myrtoideae</taxon>
        <taxon>Eucalypteae</taxon>
        <taxon>Eucalyptus</taxon>
    </lineage>
</organism>
<name>A0A059AL69_EUCGR</name>
<dbReference type="InParanoid" id="A0A059AL69"/>
<accession>A0A059AL69</accession>
<gene>
    <name evidence="1" type="ORF">EUGRSUZ_I00546</name>
</gene>
<dbReference type="Gramene" id="KCW54588">
    <property type="protein sequence ID" value="KCW54588"/>
    <property type="gene ID" value="EUGRSUZ_I00546"/>
</dbReference>
<proteinExistence type="predicted"/>
<protein>
    <submittedName>
        <fullName evidence="1">Uncharacterized protein</fullName>
    </submittedName>
</protein>
<sequence length="70" mass="8225">MSRSSSSRAMLQSTIPTQTQRMIRRCTRWTFTCNLSNEEREIHFCSTRPSCVVSGVHYLWNGRFRQNALL</sequence>
<dbReference type="AlphaFoldDB" id="A0A059AL69"/>
<dbReference type="EMBL" id="KK198761">
    <property type="protein sequence ID" value="KCW54588.1"/>
    <property type="molecule type" value="Genomic_DNA"/>
</dbReference>